<feature type="domain" description="AGC-kinase C-terminal" evidence="10">
    <location>
        <begin position="694"/>
        <end position="728"/>
    </location>
</feature>
<dbReference type="FunFam" id="1.10.510.10:FF:000210">
    <property type="entry name" value="Non-specific serine/threonine protein kinase"/>
    <property type="match status" value="1"/>
</dbReference>
<dbReference type="InterPro" id="IPR002110">
    <property type="entry name" value="Ankyrin_rpt"/>
</dbReference>
<reference evidence="11" key="1">
    <citation type="submission" date="2021-09" db="EMBL/GenBank/DDBJ databases">
        <authorList>
            <consortium name="AG Swart"/>
            <person name="Singh M."/>
            <person name="Singh A."/>
            <person name="Seah K."/>
            <person name="Emmerich C."/>
        </authorList>
    </citation>
    <scope>NUCLEOTIDE SEQUENCE</scope>
    <source>
        <strain evidence="11">ATCC30299</strain>
    </source>
</reference>
<dbReference type="CDD" id="cd05123">
    <property type="entry name" value="STKc_AGC"/>
    <property type="match status" value="1"/>
</dbReference>
<dbReference type="PANTHER" id="PTHR24351">
    <property type="entry name" value="RIBOSOMAL PROTEIN S6 KINASE"/>
    <property type="match status" value="1"/>
</dbReference>
<dbReference type="GO" id="GO:0004674">
    <property type="term" value="F:protein serine/threonine kinase activity"/>
    <property type="evidence" value="ECO:0007669"/>
    <property type="project" value="UniProtKB-KW"/>
</dbReference>
<evidence type="ECO:0000256" key="3">
    <source>
        <dbReference type="ARBA" id="ARBA00022679"/>
    </source>
</evidence>
<dbReference type="InterPro" id="IPR000961">
    <property type="entry name" value="AGC-kinase_C"/>
</dbReference>
<sequence length="728" mass="83798">MKILVKVPKKSSRHKYSYININQNDLTSQAKQLILAILGPTAPNFRLLTYICGLLVIMTDTFPISFFKKENRFIIEVQYIGKSKNIFGRKAYRNSTYLDSLGLTKYFPALKESIFDKAIYFCKKGYASELEKLVENYSLNNPHEEDLCAQSPPSMWTLIHYASYHGYPRIISYLVGRRVNCNKVTIDEWTPLQLCCYQGHADCVRELLMHPNLQIDKMTKFRGTGLHLACERSYVEIVKILLDANAYMTLEDYNGKIPIELAKHDEILSVLPVYMGKQELKKYSHEYPTPPPFCGEVYSTGTLFIHDRLEFLFMDIDKGLLNRYQKKENFLDKAEPDLSIRLADIQDVRIEQAPIFGGKNKYFFIVETSKSTSLYYTKYNDLRLEWIDRLKSGIRYSLLHHMNQPTDVRRSMGQLPTDVAEDETKVAEENTEKEIINFKSFSILDEIGSGAFGIVYKVKKNNTAEIYAMKSLSKATLQKQKQLKYAISECKIMKELSHPFIVTLYYAFQTAHFLYLVLEFCSNGDLLSLVHARGRLDEYSAKFYLAEIILAIEYLHSLNIIYRDLKPANVLLDDEGHAKLSDFGLAKVSAQEENVVMTMAGTPAYLPPEIVTKKGVGKPSDIYGLGPTLFELLTGHPPYYSEDLDELFQNIRQAKVSFPSYISHNARDLINSVMNKDPSKRPQISQIKRHPFFRKLDWEALHAKRIKPPKIDEKTTEAMNTSYDVDLD</sequence>
<keyword evidence="1" id="KW-0723">Serine/threonine-protein kinase</keyword>
<evidence type="ECO:0000313" key="12">
    <source>
        <dbReference type="Proteomes" id="UP001162131"/>
    </source>
</evidence>
<dbReference type="Pfam" id="PF00069">
    <property type="entry name" value="Pkinase"/>
    <property type="match status" value="1"/>
</dbReference>
<dbReference type="SUPFAM" id="SSF48403">
    <property type="entry name" value="Ankyrin repeat"/>
    <property type="match status" value="1"/>
</dbReference>
<proteinExistence type="predicted"/>
<dbReference type="GO" id="GO:0005524">
    <property type="term" value="F:ATP binding"/>
    <property type="evidence" value="ECO:0007669"/>
    <property type="project" value="UniProtKB-UniRule"/>
</dbReference>
<feature type="binding site" evidence="8">
    <location>
        <position position="470"/>
    </location>
    <ligand>
        <name>ATP</name>
        <dbReference type="ChEBI" id="CHEBI:30616"/>
    </ligand>
</feature>
<keyword evidence="6 8" id="KW-0067">ATP-binding</keyword>
<dbReference type="InterPro" id="IPR045270">
    <property type="entry name" value="STKc_AGC"/>
</dbReference>
<dbReference type="InterPro" id="IPR011009">
    <property type="entry name" value="Kinase-like_dom_sf"/>
</dbReference>
<dbReference type="InterPro" id="IPR000719">
    <property type="entry name" value="Prot_kinase_dom"/>
</dbReference>
<organism evidence="11 12">
    <name type="scientific">Blepharisma stoltei</name>
    <dbReference type="NCBI Taxonomy" id="1481888"/>
    <lineage>
        <taxon>Eukaryota</taxon>
        <taxon>Sar</taxon>
        <taxon>Alveolata</taxon>
        <taxon>Ciliophora</taxon>
        <taxon>Postciliodesmatophora</taxon>
        <taxon>Heterotrichea</taxon>
        <taxon>Heterotrichida</taxon>
        <taxon>Blepharismidae</taxon>
        <taxon>Blepharisma</taxon>
    </lineage>
</organism>
<evidence type="ECO:0000256" key="1">
    <source>
        <dbReference type="ARBA" id="ARBA00022527"/>
    </source>
</evidence>
<feature type="repeat" description="ANK" evidence="7">
    <location>
        <begin position="221"/>
        <end position="253"/>
    </location>
</feature>
<dbReference type="FunFam" id="3.30.200.20:FF:000042">
    <property type="entry name" value="Aurora kinase A"/>
    <property type="match status" value="1"/>
</dbReference>
<evidence type="ECO:0000256" key="6">
    <source>
        <dbReference type="ARBA" id="ARBA00022840"/>
    </source>
</evidence>
<evidence type="ECO:0000259" key="9">
    <source>
        <dbReference type="PROSITE" id="PS50011"/>
    </source>
</evidence>
<evidence type="ECO:0000256" key="5">
    <source>
        <dbReference type="ARBA" id="ARBA00022777"/>
    </source>
</evidence>
<gene>
    <name evidence="11" type="ORF">BSTOLATCC_MIC44471</name>
</gene>
<dbReference type="PROSITE" id="PS50088">
    <property type="entry name" value="ANK_REPEAT"/>
    <property type="match status" value="1"/>
</dbReference>
<evidence type="ECO:0000256" key="2">
    <source>
        <dbReference type="ARBA" id="ARBA00022553"/>
    </source>
</evidence>
<evidence type="ECO:0000259" key="10">
    <source>
        <dbReference type="PROSITE" id="PS51285"/>
    </source>
</evidence>
<keyword evidence="3" id="KW-0808">Transferase</keyword>
<dbReference type="SMART" id="SM00220">
    <property type="entry name" value="S_TKc"/>
    <property type="match status" value="1"/>
</dbReference>
<evidence type="ECO:0000256" key="8">
    <source>
        <dbReference type="PROSITE-ProRule" id="PRU10141"/>
    </source>
</evidence>
<dbReference type="InterPro" id="IPR036770">
    <property type="entry name" value="Ankyrin_rpt-contain_sf"/>
</dbReference>
<keyword evidence="5" id="KW-0418">Kinase</keyword>
<dbReference type="SMART" id="SM00248">
    <property type="entry name" value="ANK"/>
    <property type="match status" value="3"/>
</dbReference>
<dbReference type="PROSITE" id="PS00108">
    <property type="entry name" value="PROTEIN_KINASE_ST"/>
    <property type="match status" value="1"/>
</dbReference>
<evidence type="ECO:0000256" key="7">
    <source>
        <dbReference type="PROSITE-ProRule" id="PRU00023"/>
    </source>
</evidence>
<feature type="domain" description="Protein kinase" evidence="9">
    <location>
        <begin position="441"/>
        <end position="693"/>
    </location>
</feature>
<name>A0AAU9JRZ2_9CILI</name>
<dbReference type="SUPFAM" id="SSF56112">
    <property type="entry name" value="Protein kinase-like (PK-like)"/>
    <property type="match status" value="1"/>
</dbReference>
<comment type="caution">
    <text evidence="11">The sequence shown here is derived from an EMBL/GenBank/DDBJ whole genome shotgun (WGS) entry which is preliminary data.</text>
</comment>
<dbReference type="PROSITE" id="PS00107">
    <property type="entry name" value="PROTEIN_KINASE_ATP"/>
    <property type="match status" value="1"/>
</dbReference>
<dbReference type="AlphaFoldDB" id="A0AAU9JRZ2"/>
<dbReference type="Pfam" id="PF12796">
    <property type="entry name" value="Ank_2"/>
    <property type="match status" value="1"/>
</dbReference>
<evidence type="ECO:0008006" key="13">
    <source>
        <dbReference type="Google" id="ProtNLM"/>
    </source>
</evidence>
<keyword evidence="7" id="KW-0040">ANK repeat</keyword>
<keyword evidence="12" id="KW-1185">Reference proteome</keyword>
<dbReference type="Gene3D" id="3.30.200.20">
    <property type="entry name" value="Phosphorylase Kinase, domain 1"/>
    <property type="match status" value="1"/>
</dbReference>
<dbReference type="InterPro" id="IPR008271">
    <property type="entry name" value="Ser/Thr_kinase_AS"/>
</dbReference>
<evidence type="ECO:0000313" key="11">
    <source>
        <dbReference type="EMBL" id="CAG9327845.1"/>
    </source>
</evidence>
<evidence type="ECO:0000256" key="4">
    <source>
        <dbReference type="ARBA" id="ARBA00022741"/>
    </source>
</evidence>
<dbReference type="PROSITE" id="PS50011">
    <property type="entry name" value="PROTEIN_KINASE_DOM"/>
    <property type="match status" value="1"/>
</dbReference>
<keyword evidence="4 8" id="KW-0547">Nucleotide-binding</keyword>
<dbReference type="InterPro" id="IPR017441">
    <property type="entry name" value="Protein_kinase_ATP_BS"/>
</dbReference>
<dbReference type="Proteomes" id="UP001162131">
    <property type="component" value="Unassembled WGS sequence"/>
</dbReference>
<accession>A0AAU9JRZ2</accession>
<dbReference type="EMBL" id="CAJZBQ010000044">
    <property type="protein sequence ID" value="CAG9327845.1"/>
    <property type="molecule type" value="Genomic_DNA"/>
</dbReference>
<keyword evidence="2" id="KW-0597">Phosphoprotein</keyword>
<protein>
    <recommendedName>
        <fullName evidence="13">Non-specific serine/threonine protein kinase</fullName>
    </recommendedName>
</protein>
<dbReference type="PROSITE" id="PS51285">
    <property type="entry name" value="AGC_KINASE_CTER"/>
    <property type="match status" value="1"/>
</dbReference>
<dbReference type="Gene3D" id="1.25.40.20">
    <property type="entry name" value="Ankyrin repeat-containing domain"/>
    <property type="match status" value="1"/>
</dbReference>
<dbReference type="Gene3D" id="1.10.510.10">
    <property type="entry name" value="Transferase(Phosphotransferase) domain 1"/>
    <property type="match status" value="1"/>
</dbReference>